<dbReference type="InterPro" id="IPR036640">
    <property type="entry name" value="ABC1_TM_sf"/>
</dbReference>
<evidence type="ECO:0000256" key="7">
    <source>
        <dbReference type="SAM" id="Phobius"/>
    </source>
</evidence>
<dbReference type="SMART" id="SM00382">
    <property type="entry name" value="AAA"/>
    <property type="match status" value="1"/>
</dbReference>
<dbReference type="Pfam" id="PF00664">
    <property type="entry name" value="ABC_membrane"/>
    <property type="match status" value="1"/>
</dbReference>
<keyword evidence="5 7" id="KW-1133">Transmembrane helix</keyword>
<dbReference type="Gene3D" id="1.20.1560.10">
    <property type="entry name" value="ABC transporter type 1, transmembrane domain"/>
    <property type="match status" value="1"/>
</dbReference>
<comment type="caution">
    <text evidence="10">The sequence shown here is derived from an EMBL/GenBank/DDBJ whole genome shotgun (WGS) entry which is preliminary data.</text>
</comment>
<evidence type="ECO:0000256" key="6">
    <source>
        <dbReference type="ARBA" id="ARBA00023136"/>
    </source>
</evidence>
<dbReference type="InterPro" id="IPR003439">
    <property type="entry name" value="ABC_transporter-like_ATP-bd"/>
</dbReference>
<sequence length="583" mass="64073">MKPTLIRILGYFKPYWKLLVISAICSTIVGAMDGAFAYLVKPMLERIFAEKDSGIFILVPLGIITLFAVRGITRFTYDTSIKLAGQKAIQDIRNDMFASNVRLDMAFYNRNSTGELMSRMTNDISAMQEGIANIVTGLFRDVVSACSLLGTLFYLNWKLALVSFVALPLTAYPAQLIGKKIKNASGRSLNLMGGITAILQETFSGIRVIKAFGLETLIINRFKNANLNYLQQMRKFIKYESLATPVSEAILSFGIAGVVYFGGSQVMAGRMTAPGFFAFIVALAMISKPVNKLQGSYNVLQRSAGAAERVFQTLDQSRAITDKPNAVDMNRASGLVEFKNVSFSYGEEPILQNVSIKATSNQMIALVGPSGGGKTTLVSLLPRFYDVTDGAIFIDGHDIRDITLNSLVSQVALVDQETTLFHDSIANNIRYGKPDATIEEVTEAATAAYAHDFISQLPAGYDTSIGDRGIRLSGGQRQRICIARALLRNAPILILDEATSALDTESEQMVQRALDNLMVNRTTFVIAHRLSTVLHADKIIVLEKGRVVESGTHNDLLANNSLYSRLHSLQFKERDTDEMVYTQ</sequence>
<dbReference type="CDD" id="cd18552">
    <property type="entry name" value="ABC_6TM_MsbA_like"/>
    <property type="match status" value="1"/>
</dbReference>
<evidence type="ECO:0000313" key="10">
    <source>
        <dbReference type="EMBL" id="MBT1071356.1"/>
    </source>
</evidence>
<comment type="subcellular location">
    <subcellularLocation>
        <location evidence="1">Cell membrane</location>
        <topology evidence="1">Multi-pass membrane protein</topology>
    </subcellularLocation>
</comment>
<dbReference type="SUPFAM" id="SSF52540">
    <property type="entry name" value="P-loop containing nucleoside triphosphate hydrolases"/>
    <property type="match status" value="1"/>
</dbReference>
<keyword evidence="3" id="KW-0547">Nucleotide-binding</keyword>
<dbReference type="InterPro" id="IPR003593">
    <property type="entry name" value="AAA+_ATPase"/>
</dbReference>
<organism evidence="10 11">
    <name type="scientific">Pelotalea chapellei</name>
    <dbReference type="NCBI Taxonomy" id="44671"/>
    <lineage>
        <taxon>Bacteria</taxon>
        <taxon>Pseudomonadati</taxon>
        <taxon>Thermodesulfobacteriota</taxon>
        <taxon>Desulfuromonadia</taxon>
        <taxon>Geobacterales</taxon>
        <taxon>Geobacteraceae</taxon>
        <taxon>Pelotalea</taxon>
    </lineage>
</organism>
<feature type="transmembrane region" description="Helical" evidence="7">
    <location>
        <begin position="53"/>
        <end position="72"/>
    </location>
</feature>
<keyword evidence="2 7" id="KW-0812">Transmembrane</keyword>
<dbReference type="Pfam" id="PF00005">
    <property type="entry name" value="ABC_tran"/>
    <property type="match status" value="1"/>
</dbReference>
<dbReference type="PANTHER" id="PTHR43394:SF1">
    <property type="entry name" value="ATP-BINDING CASSETTE SUB-FAMILY B MEMBER 10, MITOCHONDRIAL"/>
    <property type="match status" value="1"/>
</dbReference>
<dbReference type="PROSITE" id="PS50893">
    <property type="entry name" value="ABC_TRANSPORTER_2"/>
    <property type="match status" value="1"/>
</dbReference>
<protein>
    <submittedName>
        <fullName evidence="10">ATP-binding cassette domain-containing protein</fullName>
    </submittedName>
</protein>
<dbReference type="InterPro" id="IPR027417">
    <property type="entry name" value="P-loop_NTPase"/>
</dbReference>
<accession>A0ABS5U6S2</accession>
<proteinExistence type="predicted"/>
<keyword evidence="6 7" id="KW-0472">Membrane</keyword>
<dbReference type="InterPro" id="IPR011527">
    <property type="entry name" value="ABC1_TM_dom"/>
</dbReference>
<evidence type="ECO:0000256" key="1">
    <source>
        <dbReference type="ARBA" id="ARBA00004651"/>
    </source>
</evidence>
<feature type="domain" description="ABC transmembrane type-1" evidence="9">
    <location>
        <begin position="20"/>
        <end position="302"/>
    </location>
</feature>
<name>A0ABS5U6S2_9BACT</name>
<evidence type="ECO:0000256" key="2">
    <source>
        <dbReference type="ARBA" id="ARBA00022692"/>
    </source>
</evidence>
<dbReference type="EMBL" id="JAHDYS010000004">
    <property type="protein sequence ID" value="MBT1071356.1"/>
    <property type="molecule type" value="Genomic_DNA"/>
</dbReference>
<reference evidence="10 11" key="1">
    <citation type="submission" date="2021-05" db="EMBL/GenBank/DDBJ databases">
        <title>The draft genome of Geobacter chapellei DSM 13688.</title>
        <authorList>
            <person name="Xu Z."/>
            <person name="Masuda Y."/>
            <person name="Itoh H."/>
            <person name="Senoo K."/>
        </authorList>
    </citation>
    <scope>NUCLEOTIDE SEQUENCE [LARGE SCALE GENOMIC DNA]</scope>
    <source>
        <strain evidence="10 11">DSM 13688</strain>
    </source>
</reference>
<dbReference type="PROSITE" id="PS00211">
    <property type="entry name" value="ABC_TRANSPORTER_1"/>
    <property type="match status" value="1"/>
</dbReference>
<dbReference type="RefSeq" id="WP_214297062.1">
    <property type="nucleotide sequence ID" value="NZ_JAHDYS010000004.1"/>
</dbReference>
<feature type="domain" description="ABC transporter" evidence="8">
    <location>
        <begin position="336"/>
        <end position="569"/>
    </location>
</feature>
<evidence type="ECO:0000256" key="3">
    <source>
        <dbReference type="ARBA" id="ARBA00022741"/>
    </source>
</evidence>
<gene>
    <name evidence="10" type="ORF">KJB30_06160</name>
</gene>
<dbReference type="GO" id="GO:0005524">
    <property type="term" value="F:ATP binding"/>
    <property type="evidence" value="ECO:0007669"/>
    <property type="project" value="UniProtKB-KW"/>
</dbReference>
<dbReference type="Gene3D" id="3.40.50.300">
    <property type="entry name" value="P-loop containing nucleotide triphosphate hydrolases"/>
    <property type="match status" value="1"/>
</dbReference>
<keyword evidence="11" id="KW-1185">Reference proteome</keyword>
<dbReference type="InterPro" id="IPR017871">
    <property type="entry name" value="ABC_transporter-like_CS"/>
</dbReference>
<evidence type="ECO:0000313" key="11">
    <source>
        <dbReference type="Proteomes" id="UP000784128"/>
    </source>
</evidence>
<dbReference type="Proteomes" id="UP000784128">
    <property type="component" value="Unassembled WGS sequence"/>
</dbReference>
<evidence type="ECO:0000259" key="9">
    <source>
        <dbReference type="PROSITE" id="PS50929"/>
    </source>
</evidence>
<dbReference type="SUPFAM" id="SSF90123">
    <property type="entry name" value="ABC transporter transmembrane region"/>
    <property type="match status" value="1"/>
</dbReference>
<evidence type="ECO:0000256" key="5">
    <source>
        <dbReference type="ARBA" id="ARBA00022989"/>
    </source>
</evidence>
<keyword evidence="4 10" id="KW-0067">ATP-binding</keyword>
<evidence type="ECO:0000259" key="8">
    <source>
        <dbReference type="PROSITE" id="PS50893"/>
    </source>
</evidence>
<dbReference type="CDD" id="cd03251">
    <property type="entry name" value="ABCC_MsbA"/>
    <property type="match status" value="1"/>
</dbReference>
<dbReference type="PANTHER" id="PTHR43394">
    <property type="entry name" value="ATP-DEPENDENT PERMEASE MDL1, MITOCHONDRIAL"/>
    <property type="match status" value="1"/>
</dbReference>
<dbReference type="PROSITE" id="PS50929">
    <property type="entry name" value="ABC_TM1F"/>
    <property type="match status" value="1"/>
</dbReference>
<evidence type="ECO:0000256" key="4">
    <source>
        <dbReference type="ARBA" id="ARBA00022840"/>
    </source>
</evidence>
<dbReference type="InterPro" id="IPR039421">
    <property type="entry name" value="Type_1_exporter"/>
</dbReference>